<evidence type="ECO:0000256" key="1">
    <source>
        <dbReference type="SAM" id="MobiDB-lite"/>
    </source>
</evidence>
<accession>A0ABW2VYY4</accession>
<keyword evidence="3" id="KW-1185">Reference proteome</keyword>
<evidence type="ECO:0000313" key="3">
    <source>
        <dbReference type="Proteomes" id="UP001596957"/>
    </source>
</evidence>
<gene>
    <name evidence="2" type="ORF">ACFQZP_50205</name>
</gene>
<name>A0ABW2VYY4_9ACTN</name>
<dbReference type="EMBL" id="JBHTEC010000010">
    <property type="protein sequence ID" value="MFD0289630.1"/>
    <property type="molecule type" value="Genomic_DNA"/>
</dbReference>
<protein>
    <recommendedName>
        <fullName evidence="4">Transcriptional regulator</fullName>
    </recommendedName>
</protein>
<comment type="caution">
    <text evidence="2">The sequence shown here is derived from an EMBL/GenBank/DDBJ whole genome shotgun (WGS) entry which is preliminary data.</text>
</comment>
<dbReference type="Proteomes" id="UP001596957">
    <property type="component" value="Unassembled WGS sequence"/>
</dbReference>
<dbReference type="RefSeq" id="WP_381265677.1">
    <property type="nucleotide sequence ID" value="NZ_JBHTBI010000196.1"/>
</dbReference>
<evidence type="ECO:0000313" key="2">
    <source>
        <dbReference type="EMBL" id="MFD0289630.1"/>
    </source>
</evidence>
<organism evidence="2 3">
    <name type="scientific">Streptomyces lutosisoli</name>
    <dbReference type="NCBI Taxonomy" id="2665721"/>
    <lineage>
        <taxon>Bacteria</taxon>
        <taxon>Bacillati</taxon>
        <taxon>Actinomycetota</taxon>
        <taxon>Actinomycetes</taxon>
        <taxon>Kitasatosporales</taxon>
        <taxon>Streptomycetaceae</taxon>
        <taxon>Streptomyces</taxon>
    </lineage>
</organism>
<feature type="region of interest" description="Disordered" evidence="1">
    <location>
        <begin position="100"/>
        <end position="124"/>
    </location>
</feature>
<evidence type="ECO:0008006" key="4">
    <source>
        <dbReference type="Google" id="ProtNLM"/>
    </source>
</evidence>
<reference evidence="3" key="1">
    <citation type="journal article" date="2019" name="Int. J. Syst. Evol. Microbiol.">
        <title>The Global Catalogue of Microorganisms (GCM) 10K type strain sequencing project: providing services to taxonomists for standard genome sequencing and annotation.</title>
        <authorList>
            <consortium name="The Broad Institute Genomics Platform"/>
            <consortium name="The Broad Institute Genome Sequencing Center for Infectious Disease"/>
            <person name="Wu L."/>
            <person name="Ma J."/>
        </authorList>
    </citation>
    <scope>NUCLEOTIDE SEQUENCE [LARGE SCALE GENOMIC DNA]</scope>
    <source>
        <strain evidence="3">CGMCC 4.7198</strain>
    </source>
</reference>
<proteinExistence type="predicted"/>
<sequence>MRFTRRLPGELTELTGPVHGVVDLPLHVVWSGLRSFDLDRPRQRMSLYRTVLAEGQREDLRLYLNHRLLLQLWPVLRSLIGRTVREVWEEAFPPLRAAAAEGDKQSALLPPESSAAEDPPEQAR</sequence>